<name>A0ABW4SKB6_9ACTN</name>
<dbReference type="Pfam" id="PF04314">
    <property type="entry name" value="PCuAC"/>
    <property type="match status" value="1"/>
</dbReference>
<dbReference type="EMBL" id="JBHUFV010000003">
    <property type="protein sequence ID" value="MFD1929960.1"/>
    <property type="molecule type" value="Genomic_DNA"/>
</dbReference>
<evidence type="ECO:0000313" key="2">
    <source>
        <dbReference type="Proteomes" id="UP001597368"/>
    </source>
</evidence>
<dbReference type="InterPro" id="IPR007410">
    <property type="entry name" value="LpqE-like"/>
</dbReference>
<dbReference type="SUPFAM" id="SSF110087">
    <property type="entry name" value="DR1885-like metal-binding protein"/>
    <property type="match status" value="1"/>
</dbReference>
<dbReference type="PROSITE" id="PS51257">
    <property type="entry name" value="PROKAR_LIPOPROTEIN"/>
    <property type="match status" value="1"/>
</dbReference>
<comment type="caution">
    <text evidence="1">The sequence shown here is derived from an EMBL/GenBank/DDBJ whole genome shotgun (WGS) entry which is preliminary data.</text>
</comment>
<accession>A0ABW4SKB6</accession>
<dbReference type="InterPro" id="IPR036182">
    <property type="entry name" value="PCuAC_sf"/>
</dbReference>
<evidence type="ECO:0008006" key="3">
    <source>
        <dbReference type="Google" id="ProtNLM"/>
    </source>
</evidence>
<organism evidence="1 2">
    <name type="scientific">Nonomuraea mangrovi</name>
    <dbReference type="NCBI Taxonomy" id="2316207"/>
    <lineage>
        <taxon>Bacteria</taxon>
        <taxon>Bacillati</taxon>
        <taxon>Actinomycetota</taxon>
        <taxon>Actinomycetes</taxon>
        <taxon>Streptosporangiales</taxon>
        <taxon>Streptosporangiaceae</taxon>
        <taxon>Nonomuraea</taxon>
    </lineage>
</organism>
<dbReference type="RefSeq" id="WP_379567928.1">
    <property type="nucleotide sequence ID" value="NZ_JBHUFV010000003.1"/>
</dbReference>
<proteinExistence type="predicted"/>
<gene>
    <name evidence="1" type="ORF">ACFSKW_00570</name>
</gene>
<evidence type="ECO:0000313" key="1">
    <source>
        <dbReference type="EMBL" id="MFD1929960.1"/>
    </source>
</evidence>
<reference evidence="2" key="1">
    <citation type="journal article" date="2019" name="Int. J. Syst. Evol. Microbiol.">
        <title>The Global Catalogue of Microorganisms (GCM) 10K type strain sequencing project: providing services to taxonomists for standard genome sequencing and annotation.</title>
        <authorList>
            <consortium name="The Broad Institute Genomics Platform"/>
            <consortium name="The Broad Institute Genome Sequencing Center for Infectious Disease"/>
            <person name="Wu L."/>
            <person name="Ma J."/>
        </authorList>
    </citation>
    <scope>NUCLEOTIDE SEQUENCE [LARGE SCALE GENOMIC DNA]</scope>
    <source>
        <strain evidence="2">ICMP 6774ER</strain>
    </source>
</reference>
<keyword evidence="2" id="KW-1185">Reference proteome</keyword>
<protein>
    <recommendedName>
        <fullName evidence="3">Copper chaperone PCu(A)C</fullName>
    </recommendedName>
</protein>
<dbReference type="Proteomes" id="UP001597368">
    <property type="component" value="Unassembled WGS sequence"/>
</dbReference>
<dbReference type="Gene3D" id="2.60.40.1890">
    <property type="entry name" value="PCu(A)C copper chaperone"/>
    <property type="match status" value="1"/>
</dbReference>
<sequence length="177" mass="18832">MREWNAIFRGGPRVFLAACLLLACGACSSGRGPEQWDRGGLVDGQVGMLRLVHVHILAPSMDKQKAGDDLGLYLTLVNNGDREQVLDGASTVHADKVVYREGAAPADQAIHVAVPPRGTISLQQGHDRPHLELVGIHRPMGATPVDVTFRSPTAGTLTLRIPVLPLSRGAGNPSPSR</sequence>